<dbReference type="SMART" id="SM00036">
    <property type="entry name" value="CNH"/>
    <property type="match status" value="1"/>
</dbReference>
<evidence type="ECO:0000256" key="6">
    <source>
        <dbReference type="ARBA" id="ARBA00022741"/>
    </source>
</evidence>
<organism evidence="16 17">
    <name type="scientific">Acrobeloides nanus</name>
    <dbReference type="NCBI Taxonomy" id="290746"/>
    <lineage>
        <taxon>Eukaryota</taxon>
        <taxon>Metazoa</taxon>
        <taxon>Ecdysozoa</taxon>
        <taxon>Nematoda</taxon>
        <taxon>Chromadorea</taxon>
        <taxon>Rhabditida</taxon>
        <taxon>Tylenchina</taxon>
        <taxon>Cephalobomorpha</taxon>
        <taxon>Cephaloboidea</taxon>
        <taxon>Cephalobidae</taxon>
        <taxon>Acrobeloides</taxon>
    </lineage>
</organism>
<evidence type="ECO:0000256" key="8">
    <source>
        <dbReference type="ARBA" id="ARBA00022840"/>
    </source>
</evidence>
<dbReference type="WBParaSite" id="ACRNAN_scaffold929.g16471.t1">
    <property type="protein sequence ID" value="ACRNAN_scaffold929.g16471.t1"/>
    <property type="gene ID" value="ACRNAN_scaffold929.g16471"/>
</dbReference>
<feature type="active site" description="Proton acceptor" evidence="10">
    <location>
        <position position="134"/>
    </location>
</feature>
<evidence type="ECO:0000313" key="17">
    <source>
        <dbReference type="WBParaSite" id="ACRNAN_scaffold929.g16471.t1"/>
    </source>
</evidence>
<evidence type="ECO:0000259" key="14">
    <source>
        <dbReference type="PROSITE" id="PS50011"/>
    </source>
</evidence>
<dbReference type="PROSITE" id="PS50219">
    <property type="entry name" value="CNH"/>
    <property type="match status" value="1"/>
</dbReference>
<dbReference type="InterPro" id="IPR021160">
    <property type="entry name" value="MAPKKKK"/>
</dbReference>
<comment type="catalytic activity">
    <reaction evidence="9">
        <text>L-threonyl-[protein] + ATP = O-phospho-L-threonyl-[protein] + ADP + H(+)</text>
        <dbReference type="Rhea" id="RHEA:46608"/>
        <dbReference type="Rhea" id="RHEA-COMP:11060"/>
        <dbReference type="Rhea" id="RHEA-COMP:11605"/>
        <dbReference type="ChEBI" id="CHEBI:15378"/>
        <dbReference type="ChEBI" id="CHEBI:30013"/>
        <dbReference type="ChEBI" id="CHEBI:30616"/>
        <dbReference type="ChEBI" id="CHEBI:61977"/>
        <dbReference type="ChEBI" id="CHEBI:456216"/>
        <dbReference type="EC" id="2.7.11.1"/>
    </reaction>
</comment>
<evidence type="ECO:0000256" key="2">
    <source>
        <dbReference type="ARBA" id="ARBA00008874"/>
    </source>
</evidence>
<dbReference type="InterPro" id="IPR017441">
    <property type="entry name" value="Protein_kinase_ATP_BS"/>
</dbReference>
<evidence type="ECO:0000256" key="9">
    <source>
        <dbReference type="PIRNR" id="PIRNR038172"/>
    </source>
</evidence>
<keyword evidence="16" id="KW-1185">Reference proteome</keyword>
<dbReference type="GO" id="GO:0008349">
    <property type="term" value="F:MAP kinase kinase kinase kinase activity"/>
    <property type="evidence" value="ECO:0007669"/>
    <property type="project" value="InterPro"/>
</dbReference>
<evidence type="ECO:0000256" key="5">
    <source>
        <dbReference type="ARBA" id="ARBA00022679"/>
    </source>
</evidence>
<dbReference type="Pfam" id="PF00780">
    <property type="entry name" value="CNH"/>
    <property type="match status" value="1"/>
</dbReference>
<dbReference type="Gene3D" id="1.10.510.10">
    <property type="entry name" value="Transferase(Phosphotransferase) domain 1"/>
    <property type="match status" value="1"/>
</dbReference>
<comment type="function">
    <text evidence="9">Serine/threonine kinase that plays a role in the response to environmental stress. Appears to act upstream of the JUN N-terminal pathway.</text>
</comment>
<dbReference type="SMART" id="SM00220">
    <property type="entry name" value="S_TKc"/>
    <property type="match status" value="1"/>
</dbReference>
<dbReference type="AlphaFoldDB" id="A0A914ELC2"/>
<evidence type="ECO:0000256" key="13">
    <source>
        <dbReference type="SAM" id="MobiDB-lite"/>
    </source>
</evidence>
<reference evidence="17" key="1">
    <citation type="submission" date="2022-11" db="UniProtKB">
        <authorList>
            <consortium name="WormBaseParasite"/>
        </authorList>
    </citation>
    <scope>IDENTIFICATION</scope>
</reference>
<evidence type="ECO:0000256" key="1">
    <source>
        <dbReference type="ARBA" id="ARBA00001946"/>
    </source>
</evidence>
<dbReference type="FunFam" id="1.10.510.10:FF:000031">
    <property type="entry name" value="Mitogen-activated protein kinase kinase kinase kinase"/>
    <property type="match status" value="1"/>
</dbReference>
<evidence type="ECO:0000256" key="4">
    <source>
        <dbReference type="ARBA" id="ARBA00022553"/>
    </source>
</evidence>
<feature type="domain" description="Protein kinase" evidence="14">
    <location>
        <begin position="14"/>
        <end position="272"/>
    </location>
</feature>
<evidence type="ECO:0000256" key="3">
    <source>
        <dbReference type="ARBA" id="ARBA00022527"/>
    </source>
</evidence>
<dbReference type="PIRSF" id="PIRSF038172">
    <property type="entry name" value="MAPKKKK"/>
    <property type="match status" value="1"/>
</dbReference>
<evidence type="ECO:0000313" key="16">
    <source>
        <dbReference type="Proteomes" id="UP000887540"/>
    </source>
</evidence>
<dbReference type="InterPro" id="IPR001180">
    <property type="entry name" value="CNH_dom"/>
</dbReference>
<comment type="catalytic activity">
    <reaction evidence="9">
        <text>L-seryl-[protein] + ATP = O-phospho-L-seryl-[protein] + ADP + H(+)</text>
        <dbReference type="Rhea" id="RHEA:17989"/>
        <dbReference type="Rhea" id="RHEA-COMP:9863"/>
        <dbReference type="Rhea" id="RHEA-COMP:11604"/>
        <dbReference type="ChEBI" id="CHEBI:15378"/>
        <dbReference type="ChEBI" id="CHEBI:29999"/>
        <dbReference type="ChEBI" id="CHEBI:30616"/>
        <dbReference type="ChEBI" id="CHEBI:83421"/>
        <dbReference type="ChEBI" id="CHEBI:456216"/>
        <dbReference type="EC" id="2.7.11.1"/>
    </reaction>
</comment>
<dbReference type="GO" id="GO:0005737">
    <property type="term" value="C:cytoplasm"/>
    <property type="evidence" value="ECO:0007669"/>
    <property type="project" value="TreeGrafter"/>
</dbReference>
<keyword evidence="8 9" id="KW-0067">ATP-binding</keyword>
<dbReference type="PROSITE" id="PS50011">
    <property type="entry name" value="PROTEIN_KINASE_DOM"/>
    <property type="match status" value="1"/>
</dbReference>
<dbReference type="PROSITE" id="PS00107">
    <property type="entry name" value="PROTEIN_KINASE_ATP"/>
    <property type="match status" value="1"/>
</dbReference>
<dbReference type="InterPro" id="IPR000719">
    <property type="entry name" value="Prot_kinase_dom"/>
</dbReference>
<keyword evidence="3 9" id="KW-0723">Serine/threonine-protein kinase</keyword>
<dbReference type="PANTHER" id="PTHR48012:SF18">
    <property type="entry name" value="HAPPYHOUR, ISOFORM A"/>
    <property type="match status" value="1"/>
</dbReference>
<dbReference type="EC" id="2.7.11.1" evidence="9"/>
<evidence type="ECO:0000256" key="12">
    <source>
        <dbReference type="PROSITE-ProRule" id="PRU10141"/>
    </source>
</evidence>
<comment type="cofactor">
    <cofactor evidence="1 9">
        <name>Mg(2+)</name>
        <dbReference type="ChEBI" id="CHEBI:18420"/>
    </cofactor>
</comment>
<dbReference type="SUPFAM" id="SSF56112">
    <property type="entry name" value="Protein kinase-like (PK-like)"/>
    <property type="match status" value="1"/>
</dbReference>
<dbReference type="GO" id="GO:0005524">
    <property type="term" value="F:ATP binding"/>
    <property type="evidence" value="ECO:0007669"/>
    <property type="project" value="UniProtKB-UniRule"/>
</dbReference>
<name>A0A914ELC2_9BILA</name>
<dbReference type="Proteomes" id="UP000887540">
    <property type="component" value="Unplaced"/>
</dbReference>
<feature type="region of interest" description="Disordered" evidence="13">
    <location>
        <begin position="286"/>
        <end position="306"/>
    </location>
</feature>
<proteinExistence type="inferred from homology"/>
<feature type="compositionally biased region" description="Basic and acidic residues" evidence="13">
    <location>
        <begin position="334"/>
        <end position="346"/>
    </location>
</feature>
<accession>A0A914ELC2</accession>
<protein>
    <recommendedName>
        <fullName evidence="9">Mitogen-activated protein kinase kinase kinase kinase</fullName>
        <ecNumber evidence="9">2.7.11.1</ecNumber>
    </recommendedName>
</protein>
<keyword evidence="4" id="KW-0597">Phosphoprotein</keyword>
<dbReference type="CDD" id="cd06613">
    <property type="entry name" value="STKc_MAP4K3_like"/>
    <property type="match status" value="1"/>
</dbReference>
<keyword evidence="6 9" id="KW-0547">Nucleotide-binding</keyword>
<feature type="binding site" evidence="11">
    <location>
        <begin position="20"/>
        <end position="28"/>
    </location>
    <ligand>
        <name>ATP</name>
        <dbReference type="ChEBI" id="CHEBI:30616"/>
    </ligand>
</feature>
<keyword evidence="5 9" id="KW-0808">Transferase</keyword>
<dbReference type="InterPro" id="IPR011009">
    <property type="entry name" value="Kinase-like_dom_sf"/>
</dbReference>
<dbReference type="PANTHER" id="PTHR48012">
    <property type="entry name" value="STERILE20-LIKE KINASE, ISOFORM B-RELATED"/>
    <property type="match status" value="1"/>
</dbReference>
<feature type="domain" description="CNH" evidence="15">
    <location>
        <begin position="484"/>
        <end position="819"/>
    </location>
</feature>
<evidence type="ECO:0000256" key="7">
    <source>
        <dbReference type="ARBA" id="ARBA00022777"/>
    </source>
</evidence>
<evidence type="ECO:0000256" key="10">
    <source>
        <dbReference type="PIRSR" id="PIRSR038172-1"/>
    </source>
</evidence>
<dbReference type="Pfam" id="PF00069">
    <property type="entry name" value="Pkinase"/>
    <property type="match status" value="1"/>
</dbReference>
<evidence type="ECO:0000256" key="11">
    <source>
        <dbReference type="PIRSR" id="PIRSR038172-2"/>
    </source>
</evidence>
<comment type="similarity">
    <text evidence="2 9">Belongs to the protein kinase superfamily. STE Ser/Thr protein kinase family. STE20 subfamily.</text>
</comment>
<feature type="region of interest" description="Disordered" evidence="13">
    <location>
        <begin position="325"/>
        <end position="346"/>
    </location>
</feature>
<sequence>MDGVIKRSDPTEDYELLQKVGGGTFGEVYKSRNIRTGELAAVKVVKLEAGDNFAVIQQEIIVLKDCVHPNIISYYGSYLRRDRLWIVMEYCSGGSLQDIYQLTGPLMELQIAFVCRETLKGLQYLHRRGKIHRDVKGANILLTHSGDVKLADFGVAAQITATLGKRKSFIGTPYWMAPEVASVERRGGYGSECDVWAVGITAIELGELQPPLFDLHPMQVLYLMTKSSYKSPRLKDKQKWSLNFQDFVKSCLTKNPKKRPAPEKLLSSHPFVIGALSSRLTRDLLDRVNNPGSSRLEPPPAAAAVQQPDSLNHGMNLELNEAYSWESVSSTPSDNEHESSPRPFRELNRGYYDERTLPAKEHPPLPDVVSGDSLLNDRNGVIHDDEIAGTLTNRKISAQDFVKRKFRIEDALRVRTDFRIKADRSASLDFPNSIRVKDCYGVKIRFPPLGQLPLSNRPATCYGLPPTPQVSMGACFFNIFHNCQFRVNHTAFWTHPLSKRQYLFVGADEGIYSLDLGELHEASMALIHERRCSWLYIIDNVLMAIQGKTPYLYRHDLLQLIQQQPITQKLTKTMTRIPEKFKPKLLLATIRIPETRDCLLCSVDRNAFNDNLFMCCAIPNAVLLFQWYEPLSKFIMLKKVEIDRFPQLPQRPFHLMFTSTSDYPQVCIGVYKSDEADKLDFHTVSFDDVGKLEDFLVQSRNTGFCDVDTLKPYSNKVVSWESKTKLDVMAMKQLDRDTIMLCFDNKVILTNLEGHFKQSKLMHTSFTFNFPIDFAIPLPDSVLAFHRHGIQGRSFFNGSITQDLHDPSKVYQVVGSETLVVLKSRTVHLVKHSASSGSIIEAPVDPVINRNDEDETRSTTALPDNTANSNDFGFDLCVLTGHVSTLNT</sequence>
<evidence type="ECO:0000259" key="15">
    <source>
        <dbReference type="PROSITE" id="PS50219"/>
    </source>
</evidence>
<keyword evidence="7 9" id="KW-0418">Kinase</keyword>
<dbReference type="InterPro" id="IPR050629">
    <property type="entry name" value="STE20/SPS1-PAK"/>
</dbReference>
<feature type="binding site" evidence="11 12">
    <location>
        <position position="43"/>
    </location>
    <ligand>
        <name>ATP</name>
        <dbReference type="ChEBI" id="CHEBI:30616"/>
    </ligand>
</feature>